<sequence>MFAEWDRHTLPLVGALYVYCLFVLIAVALCLLMSSTTPSFKHGGQIGPVLARVRSPIRAMVFYLALTFGIRGYNLLPSCTIAH</sequence>
<accession>A0A0L0T3E2</accession>
<keyword evidence="3" id="KW-1185">Reference proteome</keyword>
<organism evidence="2 3">
    <name type="scientific">Allomyces macrogynus (strain ATCC 38327)</name>
    <name type="common">Allomyces javanicus var. macrogynus</name>
    <dbReference type="NCBI Taxonomy" id="578462"/>
    <lineage>
        <taxon>Eukaryota</taxon>
        <taxon>Fungi</taxon>
        <taxon>Fungi incertae sedis</taxon>
        <taxon>Blastocladiomycota</taxon>
        <taxon>Blastocladiomycetes</taxon>
        <taxon>Blastocladiales</taxon>
        <taxon>Blastocladiaceae</taxon>
        <taxon>Allomyces</taxon>
    </lineage>
</organism>
<keyword evidence="1" id="KW-0472">Membrane</keyword>
<gene>
    <name evidence="2" type="ORF">AMAG_19891</name>
</gene>
<proteinExistence type="predicted"/>
<keyword evidence="1" id="KW-1133">Transmembrane helix</keyword>
<reference evidence="2 3" key="1">
    <citation type="submission" date="2009-11" db="EMBL/GenBank/DDBJ databases">
        <title>Annotation of Allomyces macrogynus ATCC 38327.</title>
        <authorList>
            <consortium name="The Broad Institute Genome Sequencing Platform"/>
            <person name="Russ C."/>
            <person name="Cuomo C."/>
            <person name="Burger G."/>
            <person name="Gray M.W."/>
            <person name="Holland P.W.H."/>
            <person name="King N."/>
            <person name="Lang F.B.F."/>
            <person name="Roger A.J."/>
            <person name="Ruiz-Trillo I."/>
            <person name="Young S.K."/>
            <person name="Zeng Q."/>
            <person name="Gargeya S."/>
            <person name="Fitzgerald M."/>
            <person name="Haas B."/>
            <person name="Abouelleil A."/>
            <person name="Alvarado L."/>
            <person name="Arachchi H.M."/>
            <person name="Berlin A."/>
            <person name="Chapman S.B."/>
            <person name="Gearin G."/>
            <person name="Goldberg J."/>
            <person name="Griggs A."/>
            <person name="Gujja S."/>
            <person name="Hansen M."/>
            <person name="Heiman D."/>
            <person name="Howarth C."/>
            <person name="Larimer J."/>
            <person name="Lui A."/>
            <person name="MacDonald P.J.P."/>
            <person name="McCowen C."/>
            <person name="Montmayeur A."/>
            <person name="Murphy C."/>
            <person name="Neiman D."/>
            <person name="Pearson M."/>
            <person name="Priest M."/>
            <person name="Roberts A."/>
            <person name="Saif S."/>
            <person name="Shea T."/>
            <person name="Sisk P."/>
            <person name="Stolte C."/>
            <person name="Sykes S."/>
            <person name="Wortman J."/>
            <person name="Nusbaum C."/>
            <person name="Birren B."/>
        </authorList>
    </citation>
    <scope>NUCLEOTIDE SEQUENCE [LARGE SCALE GENOMIC DNA]</scope>
    <source>
        <strain evidence="2 3">ATCC 38327</strain>
    </source>
</reference>
<dbReference type="VEuPathDB" id="FungiDB:AMAG_19891"/>
<name>A0A0L0T3E2_ALLM3</name>
<feature type="transmembrane region" description="Helical" evidence="1">
    <location>
        <begin position="12"/>
        <end position="32"/>
    </location>
</feature>
<dbReference type="OrthoDB" id="10285693at2759"/>
<evidence type="ECO:0000313" key="3">
    <source>
        <dbReference type="Proteomes" id="UP000054350"/>
    </source>
</evidence>
<dbReference type="EMBL" id="GG745360">
    <property type="protein sequence ID" value="KNE69236.1"/>
    <property type="molecule type" value="Genomic_DNA"/>
</dbReference>
<keyword evidence="1" id="KW-0812">Transmembrane</keyword>
<dbReference type="AlphaFoldDB" id="A0A0L0T3E2"/>
<dbReference type="Proteomes" id="UP000054350">
    <property type="component" value="Unassembled WGS sequence"/>
</dbReference>
<protein>
    <submittedName>
        <fullName evidence="2">Uncharacterized protein</fullName>
    </submittedName>
</protein>
<reference evidence="3" key="2">
    <citation type="submission" date="2009-11" db="EMBL/GenBank/DDBJ databases">
        <title>The Genome Sequence of Allomyces macrogynus strain ATCC 38327.</title>
        <authorList>
            <consortium name="The Broad Institute Genome Sequencing Platform"/>
            <person name="Russ C."/>
            <person name="Cuomo C."/>
            <person name="Shea T."/>
            <person name="Young S.K."/>
            <person name="Zeng Q."/>
            <person name="Koehrsen M."/>
            <person name="Haas B."/>
            <person name="Borodovsky M."/>
            <person name="Guigo R."/>
            <person name="Alvarado L."/>
            <person name="Berlin A."/>
            <person name="Borenstein D."/>
            <person name="Chen Z."/>
            <person name="Engels R."/>
            <person name="Freedman E."/>
            <person name="Gellesch M."/>
            <person name="Goldberg J."/>
            <person name="Griggs A."/>
            <person name="Gujja S."/>
            <person name="Heiman D."/>
            <person name="Hepburn T."/>
            <person name="Howarth C."/>
            <person name="Jen D."/>
            <person name="Larson L."/>
            <person name="Lewis B."/>
            <person name="Mehta T."/>
            <person name="Park D."/>
            <person name="Pearson M."/>
            <person name="Roberts A."/>
            <person name="Saif S."/>
            <person name="Shenoy N."/>
            <person name="Sisk P."/>
            <person name="Stolte C."/>
            <person name="Sykes S."/>
            <person name="Walk T."/>
            <person name="White J."/>
            <person name="Yandava C."/>
            <person name="Burger G."/>
            <person name="Gray M.W."/>
            <person name="Holland P.W.H."/>
            <person name="King N."/>
            <person name="Lang F.B.F."/>
            <person name="Roger A.J."/>
            <person name="Ruiz-Trillo I."/>
            <person name="Lander E."/>
            <person name="Nusbaum C."/>
        </authorList>
    </citation>
    <scope>NUCLEOTIDE SEQUENCE [LARGE SCALE GENOMIC DNA]</scope>
    <source>
        <strain evidence="3">ATCC 38327</strain>
    </source>
</reference>
<evidence type="ECO:0000256" key="1">
    <source>
        <dbReference type="SAM" id="Phobius"/>
    </source>
</evidence>
<evidence type="ECO:0000313" key="2">
    <source>
        <dbReference type="EMBL" id="KNE69236.1"/>
    </source>
</evidence>